<dbReference type="Pfam" id="PF13843">
    <property type="entry name" value="DDE_Tnp_1_7"/>
    <property type="match status" value="1"/>
</dbReference>
<dbReference type="InterPro" id="IPR029526">
    <property type="entry name" value="PGBD"/>
</dbReference>
<evidence type="ECO:0000313" key="3">
    <source>
        <dbReference type="Proteomes" id="UP000054843"/>
    </source>
</evidence>
<protein>
    <recommendedName>
        <fullName evidence="1">PiggyBac transposable element-derived protein domain-containing protein</fullName>
    </recommendedName>
</protein>
<dbReference type="AlphaFoldDB" id="A0A0V1MQ75"/>
<comment type="caution">
    <text evidence="2">The sequence shown here is derived from an EMBL/GenBank/DDBJ whole genome shotgun (WGS) entry which is preliminary data.</text>
</comment>
<feature type="domain" description="PiggyBac transposable element-derived protein" evidence="1">
    <location>
        <begin position="3"/>
        <end position="103"/>
    </location>
</feature>
<dbReference type="PANTHER" id="PTHR46599:SF6">
    <property type="entry name" value="DUAL SPECIFICITY PHOSPHATASE 26"/>
    <property type="match status" value="1"/>
</dbReference>
<accession>A0A0V1MQ75</accession>
<proteinExistence type="predicted"/>
<dbReference type="PANTHER" id="PTHR46599">
    <property type="entry name" value="PIGGYBAC TRANSPOSABLE ELEMENT-DERIVED PROTEIN 4"/>
    <property type="match status" value="1"/>
</dbReference>
<gene>
    <name evidence="2" type="ORF">T10_12632</name>
</gene>
<sequence length="104" mass="12039">MKMEANAFIGLLIIEGAYKSSDELVSELWSLNNGRTIFRSVMSEKRCKILFRFCRFDVSSTRAAKIKCDKLTAFRDFWTMFQTNSRNLHKPSAFLTVDEQLVST</sequence>
<dbReference type="EMBL" id="JYDO01000057">
    <property type="protein sequence ID" value="KRZ73866.1"/>
    <property type="molecule type" value="Genomic_DNA"/>
</dbReference>
<evidence type="ECO:0000313" key="2">
    <source>
        <dbReference type="EMBL" id="KRZ73866.1"/>
    </source>
</evidence>
<dbReference type="STRING" id="268474.A0A0V1MQ75"/>
<reference evidence="2 3" key="1">
    <citation type="submission" date="2015-01" db="EMBL/GenBank/DDBJ databases">
        <title>Evolution of Trichinella species and genotypes.</title>
        <authorList>
            <person name="Korhonen P.K."/>
            <person name="Edoardo P."/>
            <person name="Giuseppe L.R."/>
            <person name="Gasser R.B."/>
        </authorList>
    </citation>
    <scope>NUCLEOTIDE SEQUENCE [LARGE SCALE GENOMIC DNA]</scope>
    <source>
        <strain evidence="2">ISS1980</strain>
    </source>
</reference>
<organism evidence="2 3">
    <name type="scientific">Trichinella papuae</name>
    <dbReference type="NCBI Taxonomy" id="268474"/>
    <lineage>
        <taxon>Eukaryota</taxon>
        <taxon>Metazoa</taxon>
        <taxon>Ecdysozoa</taxon>
        <taxon>Nematoda</taxon>
        <taxon>Enoplea</taxon>
        <taxon>Dorylaimia</taxon>
        <taxon>Trichinellida</taxon>
        <taxon>Trichinellidae</taxon>
        <taxon>Trichinella</taxon>
    </lineage>
</organism>
<evidence type="ECO:0000259" key="1">
    <source>
        <dbReference type="Pfam" id="PF13843"/>
    </source>
</evidence>
<keyword evidence="3" id="KW-1185">Reference proteome</keyword>
<name>A0A0V1MQ75_9BILA</name>
<dbReference type="Proteomes" id="UP000054843">
    <property type="component" value="Unassembled WGS sequence"/>
</dbReference>